<organism evidence="3 5">
    <name type="scientific">Acinetobacter ursingii</name>
    <dbReference type="NCBI Taxonomy" id="108980"/>
    <lineage>
        <taxon>Bacteria</taxon>
        <taxon>Pseudomonadati</taxon>
        <taxon>Pseudomonadota</taxon>
        <taxon>Gammaproteobacteria</taxon>
        <taxon>Moraxellales</taxon>
        <taxon>Moraxellaceae</taxon>
        <taxon>Acinetobacter</taxon>
    </lineage>
</organism>
<dbReference type="InterPro" id="IPR036102">
    <property type="entry name" value="OsmC/Ohrsf"/>
</dbReference>
<evidence type="ECO:0000256" key="1">
    <source>
        <dbReference type="ARBA" id="ARBA00007378"/>
    </source>
</evidence>
<dbReference type="EMBL" id="CP089044">
    <property type="protein sequence ID" value="UYF76404.1"/>
    <property type="molecule type" value="Genomic_DNA"/>
</dbReference>
<reference evidence="2 4" key="1">
    <citation type="submission" date="2021-01" db="EMBL/GenBank/DDBJ databases">
        <title>FDA dAtabase for Regulatory Grade micrObial Sequences (FDA-ARGOS): Supporting development and validation of Infectious Disease Dx tests.</title>
        <authorList>
            <person name="Sproer C."/>
            <person name="Gronow S."/>
            <person name="Severitt S."/>
            <person name="Schroder I."/>
            <person name="Tallon L."/>
            <person name="Sadzewicz L."/>
            <person name="Zhao X."/>
            <person name="Boylan J."/>
            <person name="Ott S."/>
            <person name="Bowen H."/>
            <person name="Vavikolanu K."/>
            <person name="Mehta A."/>
            <person name="Aluvathingal J."/>
            <person name="Nadendla S."/>
            <person name="Lowell S."/>
            <person name="Myers T."/>
            <person name="Yan Y."/>
            <person name="Sichtig H."/>
        </authorList>
    </citation>
    <scope>NUCLEOTIDE SEQUENCE [LARGE SCALE GENOMIC DNA]</scope>
    <source>
        <strain evidence="2 4">FDAARGOS_1096</strain>
    </source>
</reference>
<gene>
    <name evidence="2" type="ORF">I6I53_14910</name>
    <name evidence="3" type="ORF">LSO58_05860</name>
</gene>
<sequence length="142" mass="14856">MSLEKVVYRAQAKATGGRDGQVVSSDGVLNVKLGVPKEMGGAGGAVTNPEQLFAGGYSACFLGAMKFVAHRDKIKIPADAYIEGEVGIGPIPTGFSIEAKLNIHLEGMDEAEAKKLVDAAHIVCPYSNATRGNIDVDLNIIV</sequence>
<reference evidence="3" key="2">
    <citation type="journal article" date="2022" name="J Glob Antimicrob Resist">
        <title>Comparative analysis of IMP-4- and OXA-58-containing plasmids of three carbapenemase-producing Acinetobacter ursingii strains in the Netherlands.</title>
        <authorList>
            <person name="Hendrickx A.P.A."/>
            <person name="Schade R.P."/>
            <person name="Landman F."/>
            <person name="Bosch T."/>
            <person name="Schouls L.M."/>
            <person name="van Dijk K."/>
        </authorList>
    </citation>
    <scope>NUCLEOTIDE SEQUENCE</scope>
    <source>
        <strain evidence="3">RIVM_C010761</strain>
    </source>
</reference>
<accession>A0A3F3L6S1</accession>
<dbReference type="PANTHER" id="PTHR33797:SF2">
    <property type="entry name" value="ORGANIC HYDROPEROXIDE RESISTANCE PROTEIN-LIKE"/>
    <property type="match status" value="1"/>
</dbReference>
<evidence type="ECO:0000313" key="5">
    <source>
        <dbReference type="Proteomes" id="UP001164081"/>
    </source>
</evidence>
<proteinExistence type="inferred from homology"/>
<dbReference type="InterPro" id="IPR015946">
    <property type="entry name" value="KH_dom-like_a/b"/>
</dbReference>
<dbReference type="EMBL" id="CP068176">
    <property type="protein sequence ID" value="QQT86141.1"/>
    <property type="molecule type" value="Genomic_DNA"/>
</dbReference>
<name>A0A3F3L6S1_9GAMM</name>
<dbReference type="SUPFAM" id="SSF82784">
    <property type="entry name" value="OsmC-like"/>
    <property type="match status" value="1"/>
</dbReference>
<dbReference type="InterPro" id="IPR019953">
    <property type="entry name" value="OHR"/>
</dbReference>
<dbReference type="RefSeq" id="WP_004986929.1">
    <property type="nucleotide sequence ID" value="NZ_AP018824.1"/>
</dbReference>
<evidence type="ECO:0000313" key="4">
    <source>
        <dbReference type="Proteomes" id="UP000595320"/>
    </source>
</evidence>
<dbReference type="Proteomes" id="UP000595320">
    <property type="component" value="Chromosome"/>
</dbReference>
<dbReference type="GO" id="GO:0006979">
    <property type="term" value="P:response to oxidative stress"/>
    <property type="evidence" value="ECO:0007669"/>
    <property type="project" value="InterPro"/>
</dbReference>
<evidence type="ECO:0000313" key="2">
    <source>
        <dbReference type="EMBL" id="QQT86141.1"/>
    </source>
</evidence>
<dbReference type="Gene3D" id="3.30.300.20">
    <property type="match status" value="1"/>
</dbReference>
<dbReference type="NCBIfam" id="TIGR03561">
    <property type="entry name" value="organ_hyd_perox"/>
    <property type="match status" value="1"/>
</dbReference>
<dbReference type="GeneID" id="66212000"/>
<comment type="similarity">
    <text evidence="1">Belongs to the OsmC/Ohr family.</text>
</comment>
<evidence type="ECO:0000313" key="3">
    <source>
        <dbReference type="EMBL" id="UYF76404.1"/>
    </source>
</evidence>
<dbReference type="InterPro" id="IPR003718">
    <property type="entry name" value="OsmC/Ohr_fam"/>
</dbReference>
<protein>
    <submittedName>
        <fullName evidence="3">Organic hydroperoxide resistance protein</fullName>
    </submittedName>
</protein>
<dbReference type="Gene3D" id="2.20.25.10">
    <property type="match status" value="1"/>
</dbReference>
<dbReference type="AlphaFoldDB" id="A0A3F3L6S1"/>
<dbReference type="Pfam" id="PF02566">
    <property type="entry name" value="OsmC"/>
    <property type="match status" value="1"/>
</dbReference>
<dbReference type="Proteomes" id="UP001164081">
    <property type="component" value="Chromosome"/>
</dbReference>
<dbReference type="PANTHER" id="PTHR33797">
    <property type="entry name" value="ORGANIC HYDROPEROXIDE RESISTANCE PROTEIN-LIKE"/>
    <property type="match status" value="1"/>
</dbReference>